<evidence type="ECO:0000313" key="6">
    <source>
        <dbReference type="Proteomes" id="UP000612893"/>
    </source>
</evidence>
<dbReference type="InterPro" id="IPR045087">
    <property type="entry name" value="Cu-oxidase_fam"/>
</dbReference>
<evidence type="ECO:0000259" key="4">
    <source>
        <dbReference type="Pfam" id="PF07732"/>
    </source>
</evidence>
<keyword evidence="1" id="KW-0479">Metal-binding</keyword>
<reference evidence="5" key="1">
    <citation type="submission" date="2020-10" db="EMBL/GenBank/DDBJ databases">
        <title>Ca. Dormibacterota MAGs.</title>
        <authorList>
            <person name="Montgomery K."/>
        </authorList>
    </citation>
    <scope>NUCLEOTIDE SEQUENCE [LARGE SCALE GENOMIC DNA]</scope>
    <source>
        <strain evidence="5">SC8812_S17_10</strain>
    </source>
</reference>
<evidence type="ECO:0000313" key="5">
    <source>
        <dbReference type="EMBL" id="MBJ7597596.1"/>
    </source>
</evidence>
<keyword evidence="3" id="KW-0186">Copper</keyword>
<keyword evidence="6" id="KW-1185">Reference proteome</keyword>
<dbReference type="Pfam" id="PF07732">
    <property type="entry name" value="Cu-oxidase_3"/>
    <property type="match status" value="1"/>
</dbReference>
<accession>A0A934JXF1</accession>
<dbReference type="GO" id="GO:0016491">
    <property type="term" value="F:oxidoreductase activity"/>
    <property type="evidence" value="ECO:0007669"/>
    <property type="project" value="UniProtKB-KW"/>
</dbReference>
<name>A0A934JXF1_9BACT</name>
<proteinExistence type="predicted"/>
<dbReference type="SUPFAM" id="SSF49503">
    <property type="entry name" value="Cupredoxins"/>
    <property type="match status" value="1"/>
</dbReference>
<gene>
    <name evidence="5" type="ORF">JF922_05865</name>
</gene>
<dbReference type="EMBL" id="JAEKNR010000069">
    <property type="protein sequence ID" value="MBJ7597596.1"/>
    <property type="molecule type" value="Genomic_DNA"/>
</dbReference>
<organism evidence="5 6">
    <name type="scientific">Candidatus Nephthysia bennettiae</name>
    <dbReference type="NCBI Taxonomy" id="3127016"/>
    <lineage>
        <taxon>Bacteria</taxon>
        <taxon>Bacillati</taxon>
        <taxon>Candidatus Dormiibacterota</taxon>
        <taxon>Candidatus Dormibacteria</taxon>
        <taxon>Candidatus Dormibacterales</taxon>
        <taxon>Candidatus Dormibacteraceae</taxon>
        <taxon>Candidatus Nephthysia</taxon>
    </lineage>
</organism>
<sequence length="423" mass="45707">MSEGIVCTTSNTASFVLTAAPGYINTPDGNSVFMWSYANGNSSFQYPGPVLCVNEGDNVNIQLKNNLPVPSSLVFPGLTRVKADGQPVQLDLASRSLSKPAQPKGSVTYTFQATNPGTFLYQSGTDPELQVLMGLVGAIVVRPKLAAPSGQAYVYDDPSTAYDPHREFMHLLTEIDPHMHHAIELATCVNVTSDPPCQPALPPTYDMTKYQPRYWMINGRSFPDDITPNNSTALPQQPYGALVHVLPKTAQPMPALVRFLNAGPVNYPFHPHSNHDSAIGVDGRVLSNPTGGQGGTPVSTSFDRFGFVVAPGQTSDALFNWVDAQQWDPETNPIGVTQPGPQNRTDGPYWSGSPYLGVKLPLLPTVTQWNQCGEYYHFAHSHALFQVTNYGASGGGMLTLIRVDPPPDVQKKYGQDCNGGPGY</sequence>
<dbReference type="InterPro" id="IPR011707">
    <property type="entry name" value="Cu-oxidase-like_N"/>
</dbReference>
<evidence type="ECO:0000256" key="2">
    <source>
        <dbReference type="ARBA" id="ARBA00023002"/>
    </source>
</evidence>
<dbReference type="GO" id="GO:0005507">
    <property type="term" value="F:copper ion binding"/>
    <property type="evidence" value="ECO:0007669"/>
    <property type="project" value="InterPro"/>
</dbReference>
<dbReference type="Proteomes" id="UP000612893">
    <property type="component" value="Unassembled WGS sequence"/>
</dbReference>
<dbReference type="PANTHER" id="PTHR11709:SF394">
    <property type="entry name" value="FI03373P-RELATED"/>
    <property type="match status" value="1"/>
</dbReference>
<protein>
    <submittedName>
        <fullName evidence="5">Multicopper oxidase domain-containing protein</fullName>
    </submittedName>
</protein>
<dbReference type="InterPro" id="IPR008972">
    <property type="entry name" value="Cupredoxin"/>
</dbReference>
<dbReference type="AlphaFoldDB" id="A0A934JXF1"/>
<keyword evidence="2" id="KW-0560">Oxidoreductase</keyword>
<feature type="domain" description="Plastocyanin-like" evidence="4">
    <location>
        <begin position="45"/>
        <end position="144"/>
    </location>
</feature>
<dbReference type="Gene3D" id="2.60.40.420">
    <property type="entry name" value="Cupredoxins - blue copper proteins"/>
    <property type="match status" value="1"/>
</dbReference>
<evidence type="ECO:0000256" key="1">
    <source>
        <dbReference type="ARBA" id="ARBA00022723"/>
    </source>
</evidence>
<evidence type="ECO:0000256" key="3">
    <source>
        <dbReference type="ARBA" id="ARBA00023008"/>
    </source>
</evidence>
<dbReference type="PANTHER" id="PTHR11709">
    <property type="entry name" value="MULTI-COPPER OXIDASE"/>
    <property type="match status" value="1"/>
</dbReference>
<dbReference type="RefSeq" id="WP_338199954.1">
    <property type="nucleotide sequence ID" value="NZ_JAEKNR010000069.1"/>
</dbReference>
<comment type="caution">
    <text evidence="5">The sequence shown here is derived from an EMBL/GenBank/DDBJ whole genome shotgun (WGS) entry which is preliminary data.</text>
</comment>